<dbReference type="Proteomes" id="UP001214250">
    <property type="component" value="Chromosome 2"/>
</dbReference>
<dbReference type="InterPro" id="IPR010093">
    <property type="entry name" value="SinI_DNA-bd"/>
</dbReference>
<dbReference type="RefSeq" id="WP_274153863.1">
    <property type="nucleotide sequence ID" value="NZ_CP117812.1"/>
</dbReference>
<dbReference type="SUPFAM" id="SSF46955">
    <property type="entry name" value="Putative DNA-binding domain"/>
    <property type="match status" value="1"/>
</dbReference>
<organism evidence="2 3">
    <name type="scientific">Lentisphaera profundi</name>
    <dbReference type="NCBI Taxonomy" id="1658616"/>
    <lineage>
        <taxon>Bacteria</taxon>
        <taxon>Pseudomonadati</taxon>
        <taxon>Lentisphaerota</taxon>
        <taxon>Lentisphaeria</taxon>
        <taxon>Lentisphaerales</taxon>
        <taxon>Lentisphaeraceae</taxon>
        <taxon>Lentisphaera</taxon>
    </lineage>
</organism>
<gene>
    <name evidence="2" type="ORF">PQO03_14270</name>
</gene>
<proteinExistence type="predicted"/>
<reference evidence="2 3" key="1">
    <citation type="submission" date="2023-02" db="EMBL/GenBank/DDBJ databases">
        <title>Genome sequence of Lentisphaera profundi SAORIC-696.</title>
        <authorList>
            <person name="Kim e."/>
            <person name="Cho J.-C."/>
            <person name="Choi A."/>
            <person name="Kang I."/>
        </authorList>
    </citation>
    <scope>NUCLEOTIDE SEQUENCE [LARGE SCALE GENOMIC DNA]</scope>
    <source>
        <strain evidence="2 3">SAORIC-696</strain>
    </source>
</reference>
<accession>A0ABY7VXV7</accession>
<dbReference type="InterPro" id="IPR009061">
    <property type="entry name" value="DNA-bd_dom_put_sf"/>
</dbReference>
<sequence length="277" mass="31168">MKSFSPREIATALDVSQASIKRWVDKGLIEAEKTAGGHRRITLQALKSYLDANNKTLANPDILDLPHSSGRAKTKLKDSQATFSDDLRQCNDSRVRALIYDLFLSGTSCSQLFDELVKPAIKSIKLSFASGEIDDFQEQRSLQICQRLLFGFEQYFKAPNQDAPHALLGTLSSDKNTLEIQMLEVCLREKGMRTEFLGSELNPLSYQRALKILKPQVLALGFSVLSEQSLAELHVLEEFCYENQILFFLITDLPVNVEEEFETIIPVPNFAAIDSFL</sequence>
<protein>
    <submittedName>
        <fullName evidence="2">Helix-turn-helix domain-containing protein</fullName>
    </submittedName>
</protein>
<dbReference type="Pfam" id="PF12728">
    <property type="entry name" value="HTH_17"/>
    <property type="match status" value="1"/>
</dbReference>
<name>A0ABY7VXV7_9BACT</name>
<dbReference type="Gene3D" id="3.40.50.280">
    <property type="entry name" value="Cobalamin-binding domain"/>
    <property type="match status" value="1"/>
</dbReference>
<dbReference type="EMBL" id="CP117812">
    <property type="protein sequence ID" value="WDE99000.1"/>
    <property type="molecule type" value="Genomic_DNA"/>
</dbReference>
<evidence type="ECO:0000259" key="1">
    <source>
        <dbReference type="Pfam" id="PF12728"/>
    </source>
</evidence>
<evidence type="ECO:0000313" key="2">
    <source>
        <dbReference type="EMBL" id="WDE99000.1"/>
    </source>
</evidence>
<keyword evidence="3" id="KW-1185">Reference proteome</keyword>
<feature type="domain" description="Helix-turn-helix" evidence="1">
    <location>
        <begin position="4"/>
        <end position="53"/>
    </location>
</feature>
<dbReference type="CDD" id="cd04762">
    <property type="entry name" value="HTH_MerR-trunc"/>
    <property type="match status" value="1"/>
</dbReference>
<dbReference type="NCBIfam" id="TIGR01764">
    <property type="entry name" value="excise"/>
    <property type="match status" value="1"/>
</dbReference>
<dbReference type="InterPro" id="IPR041657">
    <property type="entry name" value="HTH_17"/>
</dbReference>
<dbReference type="Gene3D" id="1.10.1660.10">
    <property type="match status" value="1"/>
</dbReference>
<evidence type="ECO:0000313" key="3">
    <source>
        <dbReference type="Proteomes" id="UP001214250"/>
    </source>
</evidence>